<dbReference type="EMBL" id="JAIWYP010000003">
    <property type="protein sequence ID" value="KAH3854601.1"/>
    <property type="molecule type" value="Genomic_DNA"/>
</dbReference>
<reference evidence="1" key="2">
    <citation type="submission" date="2020-11" db="EMBL/GenBank/DDBJ databases">
        <authorList>
            <person name="McCartney M.A."/>
            <person name="Auch B."/>
            <person name="Kono T."/>
            <person name="Mallez S."/>
            <person name="Becker A."/>
            <person name="Gohl D.M."/>
            <person name="Silverstein K.A.T."/>
            <person name="Koren S."/>
            <person name="Bechman K.B."/>
            <person name="Herman A."/>
            <person name="Abrahante J.E."/>
            <person name="Garbe J."/>
        </authorList>
    </citation>
    <scope>NUCLEOTIDE SEQUENCE</scope>
    <source>
        <strain evidence="1">Duluth1</strain>
        <tissue evidence="1">Whole animal</tissue>
    </source>
</reference>
<gene>
    <name evidence="1" type="ORF">DPMN_097146</name>
</gene>
<reference evidence="1" key="1">
    <citation type="journal article" date="2019" name="bioRxiv">
        <title>The Genome of the Zebra Mussel, Dreissena polymorpha: A Resource for Invasive Species Research.</title>
        <authorList>
            <person name="McCartney M.A."/>
            <person name="Auch B."/>
            <person name="Kono T."/>
            <person name="Mallez S."/>
            <person name="Zhang Y."/>
            <person name="Obille A."/>
            <person name="Becker A."/>
            <person name="Abrahante J.E."/>
            <person name="Garbe J."/>
            <person name="Badalamenti J.P."/>
            <person name="Herman A."/>
            <person name="Mangelson H."/>
            <person name="Liachko I."/>
            <person name="Sullivan S."/>
            <person name="Sone E.D."/>
            <person name="Koren S."/>
            <person name="Silverstein K.A.T."/>
            <person name="Beckman K.B."/>
            <person name="Gohl D.M."/>
        </authorList>
    </citation>
    <scope>NUCLEOTIDE SEQUENCE</scope>
    <source>
        <strain evidence="1">Duluth1</strain>
        <tissue evidence="1">Whole animal</tissue>
    </source>
</reference>
<name>A0A9D4LAK5_DREPO</name>
<evidence type="ECO:0000313" key="1">
    <source>
        <dbReference type="EMBL" id="KAH3854601.1"/>
    </source>
</evidence>
<keyword evidence="2" id="KW-1185">Reference proteome</keyword>
<proteinExistence type="predicted"/>
<sequence length="247" mass="26375">MFNLAFKIPDELIPLGKKKHEIAANVNVTYGNTVAGCRISNAGADVNAVNTKTGLQPLQVAVHYRGGCTTTGVRGGYTTTGVAVSGIYHKSGGCTTTGGYVTVPLQGQEGQMASEGYTTTRARGLYHKRGGYTMAFRGLYHYMGKYGKVVQLVVSNGQGLYRHRIAGLYDYRVHGALPLQVCKGAVAVSECTTTGLSGCTTTGFMGLYHYRVRSLYHYWVNVGNEAAGAVHLRDLGECTTTGVSRGK</sequence>
<dbReference type="AlphaFoldDB" id="A0A9D4LAK5"/>
<evidence type="ECO:0000313" key="2">
    <source>
        <dbReference type="Proteomes" id="UP000828390"/>
    </source>
</evidence>
<accession>A0A9D4LAK5</accession>
<organism evidence="1 2">
    <name type="scientific">Dreissena polymorpha</name>
    <name type="common">Zebra mussel</name>
    <name type="synonym">Mytilus polymorpha</name>
    <dbReference type="NCBI Taxonomy" id="45954"/>
    <lineage>
        <taxon>Eukaryota</taxon>
        <taxon>Metazoa</taxon>
        <taxon>Spiralia</taxon>
        <taxon>Lophotrochozoa</taxon>
        <taxon>Mollusca</taxon>
        <taxon>Bivalvia</taxon>
        <taxon>Autobranchia</taxon>
        <taxon>Heteroconchia</taxon>
        <taxon>Euheterodonta</taxon>
        <taxon>Imparidentia</taxon>
        <taxon>Neoheterodontei</taxon>
        <taxon>Myida</taxon>
        <taxon>Dreissenoidea</taxon>
        <taxon>Dreissenidae</taxon>
        <taxon>Dreissena</taxon>
    </lineage>
</organism>
<dbReference type="Proteomes" id="UP000828390">
    <property type="component" value="Unassembled WGS sequence"/>
</dbReference>
<comment type="caution">
    <text evidence="1">The sequence shown here is derived from an EMBL/GenBank/DDBJ whole genome shotgun (WGS) entry which is preliminary data.</text>
</comment>
<protein>
    <submittedName>
        <fullName evidence="1">Uncharacterized protein</fullName>
    </submittedName>
</protein>